<keyword evidence="2" id="KW-1185">Reference proteome</keyword>
<evidence type="ECO:0000313" key="2">
    <source>
        <dbReference type="Proteomes" id="UP000828941"/>
    </source>
</evidence>
<name>A0ACB9KWI2_BAUVA</name>
<accession>A0ACB9KWI2</accession>
<sequence length="115" mass="12567">MACLVSITLIAPLCASLISTKETHQLEFALGRISTTATVTTAQKVLCPCSSNKCIPSANRSCLQSPLTFSRFLSLTSFRNLDVDYFSNRVISGYWVGPDIDDGWGFVEAVIDRIT</sequence>
<protein>
    <submittedName>
        <fullName evidence="1">Uncharacterized protein</fullName>
    </submittedName>
</protein>
<proteinExistence type="predicted"/>
<organism evidence="1 2">
    <name type="scientific">Bauhinia variegata</name>
    <name type="common">Purple orchid tree</name>
    <name type="synonym">Phanera variegata</name>
    <dbReference type="NCBI Taxonomy" id="167791"/>
    <lineage>
        <taxon>Eukaryota</taxon>
        <taxon>Viridiplantae</taxon>
        <taxon>Streptophyta</taxon>
        <taxon>Embryophyta</taxon>
        <taxon>Tracheophyta</taxon>
        <taxon>Spermatophyta</taxon>
        <taxon>Magnoliopsida</taxon>
        <taxon>eudicotyledons</taxon>
        <taxon>Gunneridae</taxon>
        <taxon>Pentapetalae</taxon>
        <taxon>rosids</taxon>
        <taxon>fabids</taxon>
        <taxon>Fabales</taxon>
        <taxon>Fabaceae</taxon>
        <taxon>Cercidoideae</taxon>
        <taxon>Cercideae</taxon>
        <taxon>Bauhiniinae</taxon>
        <taxon>Bauhinia</taxon>
    </lineage>
</organism>
<reference evidence="1 2" key="1">
    <citation type="journal article" date="2022" name="DNA Res.">
        <title>Chromosomal-level genome assembly of the orchid tree Bauhinia variegata (Leguminosae; Cercidoideae) supports the allotetraploid origin hypothesis of Bauhinia.</title>
        <authorList>
            <person name="Zhong Y."/>
            <person name="Chen Y."/>
            <person name="Zheng D."/>
            <person name="Pang J."/>
            <person name="Liu Y."/>
            <person name="Luo S."/>
            <person name="Meng S."/>
            <person name="Qian L."/>
            <person name="Wei D."/>
            <person name="Dai S."/>
            <person name="Zhou R."/>
        </authorList>
    </citation>
    <scope>NUCLEOTIDE SEQUENCE [LARGE SCALE GENOMIC DNA]</scope>
    <source>
        <strain evidence="1">BV-YZ2020</strain>
    </source>
</reference>
<comment type="caution">
    <text evidence="1">The sequence shown here is derived from an EMBL/GenBank/DDBJ whole genome shotgun (WGS) entry which is preliminary data.</text>
</comment>
<dbReference type="Proteomes" id="UP000828941">
    <property type="component" value="Chromosome 13"/>
</dbReference>
<evidence type="ECO:0000313" key="1">
    <source>
        <dbReference type="EMBL" id="KAI4301781.1"/>
    </source>
</evidence>
<gene>
    <name evidence="1" type="ORF">L6164_035028</name>
</gene>
<dbReference type="EMBL" id="CM039438">
    <property type="protein sequence ID" value="KAI4301781.1"/>
    <property type="molecule type" value="Genomic_DNA"/>
</dbReference>